<dbReference type="InterPro" id="IPR029058">
    <property type="entry name" value="AB_hydrolase_fold"/>
</dbReference>
<evidence type="ECO:0000313" key="4">
    <source>
        <dbReference type="Proteomes" id="UP001183202"/>
    </source>
</evidence>
<evidence type="ECO:0000256" key="2">
    <source>
        <dbReference type="ARBA" id="ARBA00022801"/>
    </source>
</evidence>
<name>A0ABU2NJD8_9PSEU</name>
<comment type="caution">
    <text evidence="3">The sequence shown here is derived from an EMBL/GenBank/DDBJ whole genome shotgun (WGS) entry which is preliminary data.</text>
</comment>
<reference evidence="4" key="1">
    <citation type="submission" date="2023-07" db="EMBL/GenBank/DDBJ databases">
        <title>30 novel species of actinomycetes from the DSMZ collection.</title>
        <authorList>
            <person name="Nouioui I."/>
        </authorList>
    </citation>
    <scope>NUCLEOTIDE SEQUENCE [LARGE SCALE GENOMIC DNA]</scope>
    <source>
        <strain evidence="4">DSM 45834</strain>
    </source>
</reference>
<keyword evidence="1" id="KW-0732">Signal</keyword>
<accession>A0ABU2NJD8</accession>
<evidence type="ECO:0000256" key="1">
    <source>
        <dbReference type="ARBA" id="ARBA00022729"/>
    </source>
</evidence>
<dbReference type="InterPro" id="IPR050955">
    <property type="entry name" value="Plant_Biomass_Hydrol_Est"/>
</dbReference>
<gene>
    <name evidence="3" type="ORF">RM445_31995</name>
</gene>
<keyword evidence="2" id="KW-0378">Hydrolase</keyword>
<organism evidence="3 4">
    <name type="scientific">Pseudonocardia charpentierae</name>
    <dbReference type="NCBI Taxonomy" id="3075545"/>
    <lineage>
        <taxon>Bacteria</taxon>
        <taxon>Bacillati</taxon>
        <taxon>Actinomycetota</taxon>
        <taxon>Actinomycetes</taxon>
        <taxon>Pseudonocardiales</taxon>
        <taxon>Pseudonocardiaceae</taxon>
        <taxon>Pseudonocardia</taxon>
    </lineage>
</organism>
<dbReference type="Gene3D" id="3.40.50.1820">
    <property type="entry name" value="alpha/beta hydrolase"/>
    <property type="match status" value="1"/>
</dbReference>
<proteinExistence type="predicted"/>
<dbReference type="PANTHER" id="PTHR43037">
    <property type="entry name" value="UNNAMED PRODUCT-RELATED"/>
    <property type="match status" value="1"/>
</dbReference>
<dbReference type="NCBIfam" id="TIGR01840">
    <property type="entry name" value="esterase_phb"/>
    <property type="match status" value="1"/>
</dbReference>
<dbReference type="Proteomes" id="UP001183202">
    <property type="component" value="Unassembled WGS sequence"/>
</dbReference>
<dbReference type="Pfam" id="PF10503">
    <property type="entry name" value="Esterase_PHB"/>
    <property type="match status" value="1"/>
</dbReference>
<dbReference type="SUPFAM" id="SSF53474">
    <property type="entry name" value="alpha/beta-Hydrolases"/>
    <property type="match status" value="1"/>
</dbReference>
<dbReference type="PANTHER" id="PTHR43037:SF1">
    <property type="entry name" value="BLL1128 PROTEIN"/>
    <property type="match status" value="1"/>
</dbReference>
<keyword evidence="4" id="KW-1185">Reference proteome</keyword>
<dbReference type="EMBL" id="JAVREJ010000092">
    <property type="protein sequence ID" value="MDT0354095.1"/>
    <property type="molecule type" value="Genomic_DNA"/>
</dbReference>
<dbReference type="RefSeq" id="WP_311560603.1">
    <property type="nucleotide sequence ID" value="NZ_JAVREJ010000092.1"/>
</dbReference>
<dbReference type="InterPro" id="IPR010126">
    <property type="entry name" value="Esterase_phb"/>
</dbReference>
<feature type="non-terminal residue" evidence="3">
    <location>
        <position position="330"/>
    </location>
</feature>
<evidence type="ECO:0000313" key="3">
    <source>
        <dbReference type="EMBL" id="MDT0354095.1"/>
    </source>
</evidence>
<protein>
    <submittedName>
        <fullName evidence="3">PHB depolymerase family esterase</fullName>
    </submittedName>
</protein>
<sequence>MDDNQTTGMPEALRLIKAGQLDEAIGVLQRTFAGGLPAGHRAPPTGQPGQGLPDLGGLLGKLRGALGSAPTSGMPAGLSGLLGNLPGAATGAGHPGAAAAAAAPGGQIRHLSHTEAAGTRSYDLYIPTGYTGGTGEPVPLVVMLHGGKQNALDCAAGTRMNDLAEQHTFLVAYPEQPTSANPGGYWNWFNPADQQAGAGEPSIIAGITRAVMAEHRVDPDRVYIAGLSAGGAMSAVMAATYPELYAGVGVHSGLAYRAASDTGSAFAAMRTGGTPAPAGRVPLIVFHGDADALVAPVNADNLVTARLATAGPVTAATDRDDRARRDATRT</sequence>